<dbReference type="InterPro" id="IPR001465">
    <property type="entry name" value="Malate_synthase_TIM"/>
</dbReference>
<evidence type="ECO:0000259" key="12">
    <source>
        <dbReference type="Pfam" id="PF20659"/>
    </source>
</evidence>
<dbReference type="EMBL" id="FOWW01000002">
    <property type="protein sequence ID" value="SFP29518.1"/>
    <property type="molecule type" value="Genomic_DNA"/>
</dbReference>
<keyword evidence="14" id="KW-1185">Reference proteome</keyword>
<evidence type="ECO:0000256" key="9">
    <source>
        <dbReference type="RuleBase" id="RU000555"/>
    </source>
</evidence>
<comment type="similarity">
    <text evidence="1 9">Belongs to the malate synthase family.</text>
</comment>
<comment type="pathway">
    <text evidence="9">Carbohydrate metabolism; glyoxylate cycle; (S)-malate from isocitrate: step 2/2.</text>
</comment>
<keyword evidence="4 9" id="KW-0816">Tricarboxylic acid cycle</keyword>
<feature type="active site" description="Proton acceptor" evidence="8">
    <location>
        <position position="172"/>
    </location>
</feature>
<evidence type="ECO:0000256" key="8">
    <source>
        <dbReference type="PIRSR" id="PIRSR001363-1"/>
    </source>
</evidence>
<dbReference type="InterPro" id="IPR044856">
    <property type="entry name" value="Malate_synth_C_sf"/>
</dbReference>
<dbReference type="GO" id="GO:0006099">
    <property type="term" value="P:tricarboxylic acid cycle"/>
    <property type="evidence" value="ECO:0007669"/>
    <property type="project" value="UniProtKB-KW"/>
</dbReference>
<name>A0A1I5P5Z3_9PSEU</name>
<dbReference type="OrthoDB" id="9768429at2"/>
<accession>A0A1I5P5Z3</accession>
<dbReference type="AlphaFoldDB" id="A0A1I5P5Z3"/>
<dbReference type="Pfam" id="PF20656">
    <property type="entry name" value="MS_N"/>
    <property type="match status" value="1"/>
</dbReference>
<feature type="domain" description="Malate synthase C-terminal" evidence="12">
    <location>
        <begin position="421"/>
        <end position="547"/>
    </location>
</feature>
<dbReference type="Gene3D" id="1.20.1220.12">
    <property type="entry name" value="Malate synthase, domain III"/>
    <property type="match status" value="1"/>
</dbReference>
<dbReference type="InterPro" id="IPR019830">
    <property type="entry name" value="Malate_synthase_CS"/>
</dbReference>
<dbReference type="Proteomes" id="UP000198727">
    <property type="component" value="Unassembled WGS sequence"/>
</dbReference>
<dbReference type="PIRSF" id="PIRSF001363">
    <property type="entry name" value="Malate_synth"/>
    <property type="match status" value="1"/>
</dbReference>
<evidence type="ECO:0000256" key="2">
    <source>
        <dbReference type="ARBA" id="ARBA00012636"/>
    </source>
</evidence>
<dbReference type="RefSeq" id="WP_092528844.1">
    <property type="nucleotide sequence ID" value="NZ_FOWW01000002.1"/>
</dbReference>
<dbReference type="FunFam" id="1.20.1220.12:FF:000001">
    <property type="entry name" value="Malate synthase"/>
    <property type="match status" value="1"/>
</dbReference>
<dbReference type="GO" id="GO:0005737">
    <property type="term" value="C:cytoplasm"/>
    <property type="evidence" value="ECO:0007669"/>
    <property type="project" value="TreeGrafter"/>
</dbReference>
<dbReference type="GO" id="GO:0006097">
    <property type="term" value="P:glyoxylate cycle"/>
    <property type="evidence" value="ECO:0007669"/>
    <property type="project" value="UniProtKB-UniPathway"/>
</dbReference>
<dbReference type="GO" id="GO:0004474">
    <property type="term" value="F:malate synthase activity"/>
    <property type="evidence" value="ECO:0007669"/>
    <property type="project" value="UniProtKB-EC"/>
</dbReference>
<evidence type="ECO:0000256" key="6">
    <source>
        <dbReference type="ARBA" id="ARBA00047918"/>
    </source>
</evidence>
<protein>
    <recommendedName>
        <fullName evidence="7 9">Malate synthase</fullName>
        <ecNumber evidence="2 9">2.3.3.9</ecNumber>
    </recommendedName>
</protein>
<dbReference type="InterPro" id="IPR011076">
    <property type="entry name" value="Malate_synth_sf"/>
</dbReference>
<evidence type="ECO:0000313" key="14">
    <source>
        <dbReference type="Proteomes" id="UP000198727"/>
    </source>
</evidence>
<feature type="domain" description="Malate synthase TIM barrel" evidence="10">
    <location>
        <begin position="168"/>
        <end position="413"/>
    </location>
</feature>
<dbReference type="CDD" id="cd00727">
    <property type="entry name" value="malate_synt_A"/>
    <property type="match status" value="1"/>
</dbReference>
<dbReference type="FunFam" id="3.20.20.360:FF:000001">
    <property type="entry name" value="Malate synthase"/>
    <property type="match status" value="1"/>
</dbReference>
<dbReference type="Pfam" id="PF01274">
    <property type="entry name" value="MS_TIM-barrel"/>
    <property type="match status" value="1"/>
</dbReference>
<evidence type="ECO:0000256" key="7">
    <source>
        <dbReference type="ARBA" id="ARBA00068441"/>
    </source>
</evidence>
<feature type="domain" description="Malate synthase N-terminal" evidence="11">
    <location>
        <begin position="17"/>
        <end position="75"/>
    </location>
</feature>
<dbReference type="Pfam" id="PF20659">
    <property type="entry name" value="MS_C"/>
    <property type="match status" value="1"/>
</dbReference>
<keyword evidence="3 9" id="KW-0329">Glyoxylate bypass</keyword>
<dbReference type="SUPFAM" id="SSF51645">
    <property type="entry name" value="Malate synthase G"/>
    <property type="match status" value="1"/>
</dbReference>
<dbReference type="InterPro" id="IPR048355">
    <property type="entry name" value="MS_C"/>
</dbReference>
<sequence>MADPLNRIFATAGRPEVAGPQGDRFDEILTPAALDFVARLDNAFAGRRRELLDARRLRRERLSTGEETLDFLPETRAIREDDTWRVAGAAPGLEDRRVEITGPTDRKMTVNALNSGARVWLADFEDALSPTWHNVIGGQLNLYDAIRRNIDFTTEGGKRYRIGEHPATIVVRPRGWHLVEKHIRIDGRPVSASLVDFGLYFFHNARQLLARGSGPYFYLPKLESHHEARLWNDVFRLAQQELGIPRGTIRATVLVETVTAAFEMDEILYELREHAAGLNAGRWDYIFSVIKNFGERGADFVLPDRAQVTMTVPFMRAYTELLVRTCHRRGAHAIGGMAAFIPSRDPEANATALEKVREDKEREARDGFDGSWVAHPGLVDVCREVFDRVLGDRPNQLDRLREDVVVGAADLLDVASAGGEVTEQGLRANINVALRYVDSWLRGTGAASISPPFTPPATPLQRLSLMEDAATAEIARCQVWQWVRNGTKLADGTAIVPELVHQLLDEELAAVRADLGHDHRLDDARKIFVETALGERLPSFFTTGAYARYLTEPAGSGGTAQPAGS</sequence>
<gene>
    <name evidence="13" type="ORF">SAMN05421810_102168</name>
</gene>
<evidence type="ECO:0000256" key="4">
    <source>
        <dbReference type="ARBA" id="ARBA00022532"/>
    </source>
</evidence>
<dbReference type="PROSITE" id="PS00510">
    <property type="entry name" value="MALATE_SYNTHASE"/>
    <property type="match status" value="1"/>
</dbReference>
<dbReference type="PANTHER" id="PTHR42902:SF1">
    <property type="entry name" value="MALATE SYNTHASE 1-RELATED"/>
    <property type="match status" value="1"/>
</dbReference>
<organism evidence="13 14">
    <name type="scientific">Amycolatopsis arida</name>
    <dbReference type="NCBI Taxonomy" id="587909"/>
    <lineage>
        <taxon>Bacteria</taxon>
        <taxon>Bacillati</taxon>
        <taxon>Actinomycetota</taxon>
        <taxon>Actinomycetes</taxon>
        <taxon>Pseudonocardiales</taxon>
        <taxon>Pseudonocardiaceae</taxon>
        <taxon>Amycolatopsis</taxon>
    </lineage>
</organism>
<dbReference type="EC" id="2.3.3.9" evidence="2 9"/>
<comment type="catalytic activity">
    <reaction evidence="6 9">
        <text>glyoxylate + acetyl-CoA + H2O = (S)-malate + CoA + H(+)</text>
        <dbReference type="Rhea" id="RHEA:18181"/>
        <dbReference type="ChEBI" id="CHEBI:15377"/>
        <dbReference type="ChEBI" id="CHEBI:15378"/>
        <dbReference type="ChEBI" id="CHEBI:15589"/>
        <dbReference type="ChEBI" id="CHEBI:36655"/>
        <dbReference type="ChEBI" id="CHEBI:57287"/>
        <dbReference type="ChEBI" id="CHEBI:57288"/>
        <dbReference type="EC" id="2.3.3.9"/>
    </reaction>
</comment>
<evidence type="ECO:0000259" key="11">
    <source>
        <dbReference type="Pfam" id="PF20656"/>
    </source>
</evidence>
<evidence type="ECO:0000256" key="1">
    <source>
        <dbReference type="ARBA" id="ARBA00006394"/>
    </source>
</evidence>
<dbReference type="InterPro" id="IPR046363">
    <property type="entry name" value="MS_N_TIM-barrel_dom"/>
</dbReference>
<evidence type="ECO:0000256" key="5">
    <source>
        <dbReference type="ARBA" id="ARBA00022679"/>
    </source>
</evidence>
<dbReference type="UniPathway" id="UPA00703">
    <property type="reaction ID" value="UER00720"/>
</dbReference>
<dbReference type="Gene3D" id="3.20.20.360">
    <property type="entry name" value="Malate synthase, domain 3"/>
    <property type="match status" value="1"/>
</dbReference>
<evidence type="ECO:0000259" key="10">
    <source>
        <dbReference type="Pfam" id="PF01274"/>
    </source>
</evidence>
<evidence type="ECO:0000313" key="13">
    <source>
        <dbReference type="EMBL" id="SFP29518.1"/>
    </source>
</evidence>
<keyword evidence="5 9" id="KW-0808">Transferase</keyword>
<dbReference type="NCBIfam" id="TIGR01344">
    <property type="entry name" value="malate_syn_A"/>
    <property type="match status" value="1"/>
</dbReference>
<dbReference type="InterPro" id="IPR006252">
    <property type="entry name" value="Malate_synthA"/>
</dbReference>
<reference evidence="14" key="1">
    <citation type="submission" date="2016-10" db="EMBL/GenBank/DDBJ databases">
        <authorList>
            <person name="Varghese N."/>
            <person name="Submissions S."/>
        </authorList>
    </citation>
    <scope>NUCLEOTIDE SEQUENCE [LARGE SCALE GENOMIC DNA]</scope>
    <source>
        <strain evidence="14">CGMCC 4.5579</strain>
    </source>
</reference>
<dbReference type="STRING" id="587909.SAMN05421810_102168"/>
<dbReference type="PANTHER" id="PTHR42902">
    <property type="entry name" value="MALATE SYNTHASE"/>
    <property type="match status" value="1"/>
</dbReference>
<dbReference type="InterPro" id="IPR048356">
    <property type="entry name" value="MS_N"/>
</dbReference>
<proteinExistence type="inferred from homology"/>
<feature type="active site" description="Proton donor" evidence="8">
    <location>
        <position position="468"/>
    </location>
</feature>
<evidence type="ECO:0000256" key="3">
    <source>
        <dbReference type="ARBA" id="ARBA00022435"/>
    </source>
</evidence>